<evidence type="ECO:0000313" key="2">
    <source>
        <dbReference type="Proteomes" id="UP000789595"/>
    </source>
</evidence>
<keyword evidence="2" id="KW-1185">Reference proteome</keyword>
<dbReference type="Pfam" id="PF05721">
    <property type="entry name" value="PhyH"/>
    <property type="match status" value="1"/>
</dbReference>
<dbReference type="AlphaFoldDB" id="A0A8J2WPZ9"/>
<dbReference type="Proteomes" id="UP000789595">
    <property type="component" value="Unassembled WGS sequence"/>
</dbReference>
<reference evidence="1" key="1">
    <citation type="submission" date="2021-11" db="EMBL/GenBank/DDBJ databases">
        <authorList>
            <consortium name="Genoscope - CEA"/>
            <person name="William W."/>
        </authorList>
    </citation>
    <scope>NUCLEOTIDE SEQUENCE</scope>
</reference>
<proteinExistence type="predicted"/>
<dbReference type="EMBL" id="CAKKNE010000001">
    <property type="protein sequence ID" value="CAH0364357.1"/>
    <property type="molecule type" value="Genomic_DNA"/>
</dbReference>
<name>A0A8J2WPZ9_9STRA</name>
<accession>A0A8J2WPZ9</accession>
<dbReference type="SUPFAM" id="SSF51197">
    <property type="entry name" value="Clavaminate synthase-like"/>
    <property type="match status" value="1"/>
</dbReference>
<protein>
    <recommendedName>
        <fullName evidence="3">Phytanoyl-CoA dioxygenase</fullName>
    </recommendedName>
</protein>
<dbReference type="InterPro" id="IPR008775">
    <property type="entry name" value="Phytyl_CoA_dOase-like"/>
</dbReference>
<dbReference type="Gene3D" id="2.60.120.620">
    <property type="entry name" value="q2cbj1_9rhob like domain"/>
    <property type="match status" value="1"/>
</dbReference>
<dbReference type="PANTHER" id="PTHR31630">
    <property type="entry name" value="PHYTANOYL-COA DIOXYGENASE-RELATED-RELATED"/>
    <property type="match status" value="1"/>
</dbReference>
<dbReference type="OrthoDB" id="445007at2759"/>
<evidence type="ECO:0000313" key="1">
    <source>
        <dbReference type="EMBL" id="CAH0364357.1"/>
    </source>
</evidence>
<organism evidence="1 2">
    <name type="scientific">Pelagomonas calceolata</name>
    <dbReference type="NCBI Taxonomy" id="35677"/>
    <lineage>
        <taxon>Eukaryota</taxon>
        <taxon>Sar</taxon>
        <taxon>Stramenopiles</taxon>
        <taxon>Ochrophyta</taxon>
        <taxon>Pelagophyceae</taxon>
        <taxon>Pelagomonadales</taxon>
        <taxon>Pelagomonadaceae</taxon>
        <taxon>Pelagomonas</taxon>
    </lineage>
</organism>
<evidence type="ECO:0008006" key="3">
    <source>
        <dbReference type="Google" id="ProtNLM"/>
    </source>
</evidence>
<dbReference type="PANTHER" id="PTHR31630:SF6">
    <property type="entry name" value="PHYTANOYL-COA DIOXYGENASE-RELATED"/>
    <property type="match status" value="1"/>
</dbReference>
<gene>
    <name evidence="1" type="ORF">PECAL_1P07160</name>
</gene>
<comment type="caution">
    <text evidence="1">The sequence shown here is derived from an EMBL/GenBank/DDBJ whole genome shotgun (WGS) entry which is preliminary data.</text>
</comment>
<sequence>MRLVLTSIALASSMEPRRSFGTEIASAASPKPPRFVDVDKFDVADGAAARAHLDERGFVVFRGVLDQGEVARANELFFDYVEALGSGVDRNDVNTWGDDRWPPCAGDAGILPWFGVGQSPFMWYVRTRTKVAKAYRQAWGLDADAPLATSFDGCCAWRPGQVTRSGWLHVDQDALRGNQREMLQGLVHLTAPVSESTGGLVLVDRSHRTVFPRLADQYGDALKANNGDDYFELGADDAAYADPICCRLEPGELIIWDSRVAHASHPPSEPAADPHALVRLCAYVCMAPPSGDESVQRARREAFEEGQTTTHWPTKVVTTDVYESFAALPDHVRLRYGEAPRAARTPEVEALL</sequence>